<reference evidence="3 4" key="1">
    <citation type="submission" date="2014-12" db="EMBL/GenBank/DDBJ databases">
        <title>Draft genome sequences of 29 type strains of Enterococci.</title>
        <authorList>
            <person name="Zhong Z."/>
            <person name="Sun Z."/>
            <person name="Liu W."/>
            <person name="Zhang W."/>
            <person name="Zhang H."/>
        </authorList>
    </citation>
    <scope>NUCLEOTIDE SEQUENCE [LARGE SCALE GENOMIC DNA]</scope>
    <source>
        <strain evidence="3 4">DSM 22801</strain>
    </source>
</reference>
<dbReference type="AlphaFoldDB" id="A0AA91GEB5"/>
<evidence type="ECO:0000313" key="3">
    <source>
        <dbReference type="EMBL" id="OJG88191.1"/>
    </source>
</evidence>
<dbReference type="CDD" id="cd00093">
    <property type="entry name" value="HTH_XRE"/>
    <property type="match status" value="1"/>
</dbReference>
<comment type="caution">
    <text evidence="3">The sequence shown here is derived from an EMBL/GenBank/DDBJ whole genome shotgun (WGS) entry which is preliminary data.</text>
</comment>
<proteinExistence type="predicted"/>
<gene>
    <name evidence="3" type="ORF">RV15_GL001850</name>
</gene>
<sequence>MKEGVILEQLGINIRKLRKVRGMTQEELAENAKTTKQSILKIEKGETIPLSTTLYAIASSLGTTVETLFSENIELSQTSENIVLDVLRKQASFNELHRNILEDSKDDEFDKVNLEKERKLLLSELDIDNLSNKKLYQLILLKQKSELETAQEKYLETKFV</sequence>
<dbReference type="Gene3D" id="1.10.260.40">
    <property type="entry name" value="lambda repressor-like DNA-binding domains"/>
    <property type="match status" value="1"/>
</dbReference>
<accession>A0AA91GEB5</accession>
<dbReference type="PROSITE" id="PS50943">
    <property type="entry name" value="HTH_CROC1"/>
    <property type="match status" value="1"/>
</dbReference>
<dbReference type="PANTHER" id="PTHR46558:SF3">
    <property type="entry name" value="TRANSCRIPTIONAL REGULATOR"/>
    <property type="match status" value="1"/>
</dbReference>
<dbReference type="Proteomes" id="UP000183039">
    <property type="component" value="Unassembled WGS sequence"/>
</dbReference>
<protein>
    <recommendedName>
        <fullName evidence="2">HTH cro/C1-type domain-containing protein</fullName>
    </recommendedName>
</protein>
<dbReference type="RefSeq" id="WP_083429212.1">
    <property type="nucleotide sequence ID" value="NZ_JXLC01000026.1"/>
</dbReference>
<evidence type="ECO:0000313" key="4">
    <source>
        <dbReference type="Proteomes" id="UP000183039"/>
    </source>
</evidence>
<dbReference type="EMBL" id="JXLC01000026">
    <property type="protein sequence ID" value="OJG88191.1"/>
    <property type="molecule type" value="Genomic_DNA"/>
</dbReference>
<dbReference type="PANTHER" id="PTHR46558">
    <property type="entry name" value="TRACRIPTIONAL REGULATORY PROTEIN-RELATED-RELATED"/>
    <property type="match status" value="1"/>
</dbReference>
<dbReference type="SUPFAM" id="SSF47413">
    <property type="entry name" value="lambda repressor-like DNA-binding domains"/>
    <property type="match status" value="1"/>
</dbReference>
<organism evidence="3 4">
    <name type="scientific">Enterococcus silesiacus</name>
    <dbReference type="NCBI Taxonomy" id="332949"/>
    <lineage>
        <taxon>Bacteria</taxon>
        <taxon>Bacillati</taxon>
        <taxon>Bacillota</taxon>
        <taxon>Bacilli</taxon>
        <taxon>Lactobacillales</taxon>
        <taxon>Enterococcaceae</taxon>
        <taxon>Enterococcus</taxon>
    </lineage>
</organism>
<name>A0AA91GEB5_9ENTE</name>
<keyword evidence="1" id="KW-0238">DNA-binding</keyword>
<evidence type="ECO:0000256" key="1">
    <source>
        <dbReference type="ARBA" id="ARBA00023125"/>
    </source>
</evidence>
<dbReference type="InterPro" id="IPR001387">
    <property type="entry name" value="Cro/C1-type_HTH"/>
</dbReference>
<dbReference type="InterPro" id="IPR010982">
    <property type="entry name" value="Lambda_DNA-bd_dom_sf"/>
</dbReference>
<dbReference type="SMART" id="SM00530">
    <property type="entry name" value="HTH_XRE"/>
    <property type="match status" value="1"/>
</dbReference>
<feature type="domain" description="HTH cro/C1-type" evidence="2">
    <location>
        <begin position="14"/>
        <end position="68"/>
    </location>
</feature>
<dbReference type="Pfam" id="PF01381">
    <property type="entry name" value="HTH_3"/>
    <property type="match status" value="1"/>
</dbReference>
<evidence type="ECO:0000259" key="2">
    <source>
        <dbReference type="PROSITE" id="PS50943"/>
    </source>
</evidence>
<dbReference type="GO" id="GO:0003677">
    <property type="term" value="F:DNA binding"/>
    <property type="evidence" value="ECO:0007669"/>
    <property type="project" value="UniProtKB-KW"/>
</dbReference>